<dbReference type="EMBL" id="CP046056">
    <property type="protein sequence ID" value="QQD23187.1"/>
    <property type="molecule type" value="Genomic_DNA"/>
</dbReference>
<dbReference type="SUPFAM" id="SSF82784">
    <property type="entry name" value="OsmC-like"/>
    <property type="match status" value="1"/>
</dbReference>
<protein>
    <submittedName>
        <fullName evidence="1">OsmC family peroxiredoxin</fullName>
    </submittedName>
</protein>
<evidence type="ECO:0000313" key="2">
    <source>
        <dbReference type="Proteomes" id="UP000596074"/>
    </source>
</evidence>
<dbReference type="Gene3D" id="3.30.300.20">
    <property type="match status" value="1"/>
</dbReference>
<evidence type="ECO:0000313" key="1">
    <source>
        <dbReference type="EMBL" id="QQD23187.1"/>
    </source>
</evidence>
<dbReference type="KEGG" id="vcw:GJQ55_01290"/>
<dbReference type="Proteomes" id="UP000596074">
    <property type="component" value="Chromosome"/>
</dbReference>
<reference evidence="1 2" key="1">
    <citation type="submission" date="2019-11" db="EMBL/GenBank/DDBJ databases">
        <title>Venatorbacter sp. nov. a predator of Campylobacter and other Gram-negative bacteria.</title>
        <authorList>
            <person name="Saeedi A."/>
            <person name="Cummings N.J."/>
            <person name="Connerton I.F."/>
            <person name="Connerton P.L."/>
        </authorList>
    </citation>
    <scope>NUCLEOTIDE SEQUENCE [LARGE SCALE GENOMIC DNA]</scope>
    <source>
        <strain evidence="1">XL5</strain>
    </source>
</reference>
<dbReference type="PANTHER" id="PTHR42830:SF2">
    <property type="entry name" value="OSMC_OHR FAMILY PROTEIN"/>
    <property type="match status" value="1"/>
</dbReference>
<proteinExistence type="predicted"/>
<dbReference type="PANTHER" id="PTHR42830">
    <property type="entry name" value="OSMOTICALLY INDUCIBLE FAMILY PROTEIN"/>
    <property type="match status" value="1"/>
</dbReference>
<dbReference type="AlphaFoldDB" id="A0A9E8FJY8"/>
<dbReference type="InterPro" id="IPR015946">
    <property type="entry name" value="KH_dom-like_a/b"/>
</dbReference>
<dbReference type="InterPro" id="IPR052707">
    <property type="entry name" value="OsmC_Ohr_Peroxiredoxin"/>
</dbReference>
<sequence length="148" mass="16329">MQVSEHIVNIRWQQQGEFSHEGFERRHELQFQPTVTLPAGGAGNDFGADPEQMLAAAMASCHMQTFLALAAKKRLVVASYEDIASAEIAQRDDGKFWVPVIRLQPRAVFSGDKQPDAAAIAAMHEKAHQHCFIANSCLSEVVVEPRMG</sequence>
<organism evidence="1 2">
    <name type="scientific">Venatoribacter cucullus</name>
    <dbReference type="NCBI Taxonomy" id="2661630"/>
    <lineage>
        <taxon>Bacteria</taxon>
        <taxon>Pseudomonadati</taxon>
        <taxon>Pseudomonadota</taxon>
        <taxon>Gammaproteobacteria</taxon>
        <taxon>Oceanospirillales</taxon>
        <taxon>Oceanospirillaceae</taxon>
        <taxon>Venatoribacter</taxon>
    </lineage>
</organism>
<keyword evidence="2" id="KW-1185">Reference proteome</keyword>
<accession>A0A9E8FJY8</accession>
<dbReference type="InterPro" id="IPR036102">
    <property type="entry name" value="OsmC/Ohrsf"/>
</dbReference>
<dbReference type="Pfam" id="PF02566">
    <property type="entry name" value="OsmC"/>
    <property type="match status" value="1"/>
</dbReference>
<dbReference type="InterPro" id="IPR003718">
    <property type="entry name" value="OsmC/Ohr_fam"/>
</dbReference>
<name>A0A9E8FJY8_9GAMM</name>
<gene>
    <name evidence="1" type="ORF">GJQ55_01290</name>
</gene>